<evidence type="ECO:0000259" key="2">
    <source>
        <dbReference type="Pfam" id="PF26002"/>
    </source>
</evidence>
<dbReference type="SUPFAM" id="SSF111369">
    <property type="entry name" value="HlyD-like secretion proteins"/>
    <property type="match status" value="1"/>
</dbReference>
<comment type="caution">
    <text evidence="3">The sequence shown here is derived from an EMBL/GenBank/DDBJ whole genome shotgun (WGS) entry which is preliminary data.</text>
</comment>
<protein>
    <recommendedName>
        <fullName evidence="2">AprE-like beta-barrel domain-containing protein</fullName>
    </recommendedName>
</protein>
<dbReference type="Proteomes" id="UP000078543">
    <property type="component" value="Unassembled WGS sequence"/>
</dbReference>
<dbReference type="RefSeq" id="WP_068499453.1">
    <property type="nucleotide sequence ID" value="NZ_LWQU01000130.1"/>
</dbReference>
<keyword evidence="4" id="KW-1185">Reference proteome</keyword>
<feature type="transmembrane region" description="Helical" evidence="1">
    <location>
        <begin position="30"/>
        <end position="51"/>
    </location>
</feature>
<evidence type="ECO:0000313" key="3">
    <source>
        <dbReference type="EMBL" id="OAN51556.1"/>
    </source>
</evidence>
<dbReference type="InterPro" id="IPR050739">
    <property type="entry name" value="MFP"/>
</dbReference>
<proteinExistence type="predicted"/>
<evidence type="ECO:0000256" key="1">
    <source>
        <dbReference type="SAM" id="Phobius"/>
    </source>
</evidence>
<keyword evidence="1" id="KW-1133">Transmembrane helix</keyword>
<feature type="domain" description="AprE-like beta-barrel" evidence="2">
    <location>
        <begin position="291"/>
        <end position="335"/>
    </location>
</feature>
<name>A0A178MRR1_9PROT</name>
<dbReference type="EMBL" id="LWQU01000130">
    <property type="protein sequence ID" value="OAN51556.1"/>
    <property type="molecule type" value="Genomic_DNA"/>
</dbReference>
<keyword evidence="1" id="KW-0472">Membrane</keyword>
<dbReference type="NCBIfam" id="TIGR03794">
    <property type="entry name" value="NHLM_micro_HlyD"/>
    <property type="match status" value="1"/>
</dbReference>
<evidence type="ECO:0000313" key="4">
    <source>
        <dbReference type="Proteomes" id="UP000078543"/>
    </source>
</evidence>
<sequence length="421" mass="46651">MARQIFRQTSLDHLSTPEQLDQVMHVTSSAAWVTIATMFVVVAAGLVWSFIGTVPIKVTGRGILISPGGVLDVISSSQGRITRFLVVPGDWVESGTVVAHVAQPDIESQLDVARAEAFEAQNQLQRIMEFQQRERTAQGGFLTQKRAVLAQELSFLEDRLKWLRERETVDSELTAKGLIARNRVIDTKIEINTTREKAARAANEIKRLDLEESNLGMLKEKEQIEQKLKIAGIQRKEEATHDALKRKGELVSPYSGRIVEFKVNAGEVIESGRALFSMLPQAQSGRRRTDLMAELYVRPEDGKKVQPGMHVQISPSTVKREEYGFMEGTVTSVATIPSTEEGMLRKLKNKQLAQQLSGGGAPFEVAVELSLDPGSRNGFKWSSSAGPETEINPGTLAEGTITVRRVHLIGLLIPLFERLFE</sequence>
<dbReference type="PANTHER" id="PTHR30386:SF17">
    <property type="entry name" value="ALKALINE PROTEASE SECRETION PROTEIN APRE"/>
    <property type="match status" value="1"/>
</dbReference>
<dbReference type="InterPro" id="IPR058982">
    <property type="entry name" value="Beta-barrel_AprE"/>
</dbReference>
<accession>A0A178MRR1</accession>
<dbReference type="AlphaFoldDB" id="A0A178MRR1"/>
<organism evidence="3 4">
    <name type="scientific">Magnetospirillum moscoviense</name>
    <dbReference type="NCBI Taxonomy" id="1437059"/>
    <lineage>
        <taxon>Bacteria</taxon>
        <taxon>Pseudomonadati</taxon>
        <taxon>Pseudomonadota</taxon>
        <taxon>Alphaproteobacteria</taxon>
        <taxon>Rhodospirillales</taxon>
        <taxon>Rhodospirillaceae</taxon>
        <taxon>Magnetospirillum</taxon>
    </lineage>
</organism>
<gene>
    <name evidence="3" type="ORF">A6A05_01455</name>
</gene>
<dbReference type="InterPro" id="IPR022275">
    <property type="entry name" value="NHPM_bacteriocin_SS_HylD"/>
</dbReference>
<dbReference type="Pfam" id="PF26002">
    <property type="entry name" value="Beta-barrel_AprE"/>
    <property type="match status" value="1"/>
</dbReference>
<keyword evidence="1" id="KW-0812">Transmembrane</keyword>
<dbReference type="OrthoDB" id="8439633at2"/>
<dbReference type="PANTHER" id="PTHR30386">
    <property type="entry name" value="MEMBRANE FUSION SUBUNIT OF EMRAB-TOLC MULTIDRUG EFFLUX PUMP"/>
    <property type="match status" value="1"/>
</dbReference>
<dbReference type="STRING" id="1437059.A6A05_01455"/>
<reference evidence="3 4" key="1">
    <citation type="submission" date="2016-04" db="EMBL/GenBank/DDBJ databases">
        <title>Draft genome sequence of freshwater magnetotactic bacteria Magnetospirillum marisnigri SP-1 and Magnetospirillum moscoviense BB-1.</title>
        <authorList>
            <person name="Koziaeva V."/>
            <person name="Dziuba M.V."/>
            <person name="Ivanov T.M."/>
            <person name="Kuznetsov B."/>
            <person name="Grouzdev D.S."/>
        </authorList>
    </citation>
    <scope>NUCLEOTIDE SEQUENCE [LARGE SCALE GENOMIC DNA]</scope>
    <source>
        <strain evidence="3 4">BB-1</strain>
    </source>
</reference>